<dbReference type="Gene3D" id="2.30.30.100">
    <property type="match status" value="1"/>
</dbReference>
<dbReference type="AlphaFoldDB" id="A0A7C4D2X1"/>
<organism evidence="2">
    <name type="scientific">Thermofilum pendens</name>
    <dbReference type="NCBI Taxonomy" id="2269"/>
    <lineage>
        <taxon>Archaea</taxon>
        <taxon>Thermoproteota</taxon>
        <taxon>Thermoprotei</taxon>
        <taxon>Thermofilales</taxon>
        <taxon>Thermofilaceae</taxon>
        <taxon>Thermofilum</taxon>
    </lineage>
</organism>
<accession>A0A7C4D2X1</accession>
<protein>
    <recommendedName>
        <fullName evidence="1">Biotin protein ligase C-terminal domain-containing protein</fullName>
    </recommendedName>
</protein>
<name>A0A7C4D2X1_THEPE</name>
<gene>
    <name evidence="2" type="ORF">ENU21_01795</name>
</gene>
<evidence type="ECO:0000313" key="2">
    <source>
        <dbReference type="EMBL" id="HGM46472.1"/>
    </source>
</evidence>
<evidence type="ECO:0000259" key="1">
    <source>
        <dbReference type="Pfam" id="PF02237"/>
    </source>
</evidence>
<sequence>MRVITLNGVHEGLAVDVDDNGGLVVEAEGRRATFYAGDVAHLR</sequence>
<dbReference type="SUPFAM" id="SSF50037">
    <property type="entry name" value="C-terminal domain of transcriptional repressors"/>
    <property type="match status" value="1"/>
</dbReference>
<proteinExistence type="predicted"/>
<dbReference type="EMBL" id="DTBQ01000053">
    <property type="protein sequence ID" value="HGM46472.1"/>
    <property type="molecule type" value="Genomic_DNA"/>
</dbReference>
<dbReference type="Pfam" id="PF02237">
    <property type="entry name" value="BPL_C"/>
    <property type="match status" value="1"/>
</dbReference>
<dbReference type="InterPro" id="IPR003142">
    <property type="entry name" value="BPL_C"/>
</dbReference>
<dbReference type="InterPro" id="IPR008988">
    <property type="entry name" value="Transcriptional_repressor_C"/>
</dbReference>
<comment type="caution">
    <text evidence="2">The sequence shown here is derived from an EMBL/GenBank/DDBJ whole genome shotgun (WGS) entry which is preliminary data.</text>
</comment>
<feature type="domain" description="Biotin protein ligase C-terminal" evidence="1">
    <location>
        <begin position="2"/>
        <end position="41"/>
    </location>
</feature>
<reference evidence="2" key="1">
    <citation type="journal article" date="2020" name="mSystems">
        <title>Genome- and Community-Level Interaction Insights into Carbon Utilization and Element Cycling Functions of Hydrothermarchaeota in Hydrothermal Sediment.</title>
        <authorList>
            <person name="Zhou Z."/>
            <person name="Liu Y."/>
            <person name="Xu W."/>
            <person name="Pan J."/>
            <person name="Luo Z.H."/>
            <person name="Li M."/>
        </authorList>
    </citation>
    <scope>NUCLEOTIDE SEQUENCE</scope>
    <source>
        <strain evidence="2">SpSt-649</strain>
    </source>
</reference>